<protein>
    <submittedName>
        <fullName evidence="3">Uncharacterized protein</fullName>
    </submittedName>
</protein>
<gene>
    <name evidence="3" type="ORF">F511_27602</name>
</gene>
<feature type="region of interest" description="Disordered" evidence="2">
    <location>
        <begin position="335"/>
        <end position="354"/>
    </location>
</feature>
<feature type="region of interest" description="Disordered" evidence="2">
    <location>
        <begin position="41"/>
        <end position="153"/>
    </location>
</feature>
<name>A0A2Z7AI32_9LAMI</name>
<evidence type="ECO:0000256" key="2">
    <source>
        <dbReference type="SAM" id="MobiDB-lite"/>
    </source>
</evidence>
<evidence type="ECO:0000256" key="1">
    <source>
        <dbReference type="SAM" id="Coils"/>
    </source>
</evidence>
<keyword evidence="4" id="KW-1185">Reference proteome</keyword>
<feature type="coiled-coil region" evidence="1">
    <location>
        <begin position="220"/>
        <end position="261"/>
    </location>
</feature>
<evidence type="ECO:0000313" key="4">
    <source>
        <dbReference type="Proteomes" id="UP000250235"/>
    </source>
</evidence>
<keyword evidence="1" id="KW-0175">Coiled coil</keyword>
<organism evidence="3 4">
    <name type="scientific">Dorcoceras hygrometricum</name>
    <dbReference type="NCBI Taxonomy" id="472368"/>
    <lineage>
        <taxon>Eukaryota</taxon>
        <taxon>Viridiplantae</taxon>
        <taxon>Streptophyta</taxon>
        <taxon>Embryophyta</taxon>
        <taxon>Tracheophyta</taxon>
        <taxon>Spermatophyta</taxon>
        <taxon>Magnoliopsida</taxon>
        <taxon>eudicotyledons</taxon>
        <taxon>Gunneridae</taxon>
        <taxon>Pentapetalae</taxon>
        <taxon>asterids</taxon>
        <taxon>lamiids</taxon>
        <taxon>Lamiales</taxon>
        <taxon>Gesneriaceae</taxon>
        <taxon>Didymocarpoideae</taxon>
        <taxon>Trichosporeae</taxon>
        <taxon>Loxocarpinae</taxon>
        <taxon>Dorcoceras</taxon>
    </lineage>
</organism>
<dbReference type="AlphaFoldDB" id="A0A2Z7AI32"/>
<dbReference type="Proteomes" id="UP000250235">
    <property type="component" value="Unassembled WGS sequence"/>
</dbReference>
<feature type="region of interest" description="Disordered" evidence="2">
    <location>
        <begin position="276"/>
        <end position="299"/>
    </location>
</feature>
<evidence type="ECO:0000313" key="3">
    <source>
        <dbReference type="EMBL" id="KZV21196.1"/>
    </source>
</evidence>
<feature type="compositionally biased region" description="Low complexity" evidence="2">
    <location>
        <begin position="280"/>
        <end position="297"/>
    </location>
</feature>
<feature type="compositionally biased region" description="Basic and acidic residues" evidence="2">
    <location>
        <begin position="52"/>
        <end position="129"/>
    </location>
</feature>
<accession>A0A2Z7AI32</accession>
<feature type="compositionally biased region" description="Low complexity" evidence="2">
    <location>
        <begin position="134"/>
        <end position="145"/>
    </location>
</feature>
<proteinExistence type="predicted"/>
<reference evidence="3 4" key="1">
    <citation type="journal article" date="2015" name="Proc. Natl. Acad. Sci. U.S.A.">
        <title>The resurrection genome of Boea hygrometrica: A blueprint for survival of dehydration.</title>
        <authorList>
            <person name="Xiao L."/>
            <person name="Yang G."/>
            <person name="Zhang L."/>
            <person name="Yang X."/>
            <person name="Zhao S."/>
            <person name="Ji Z."/>
            <person name="Zhou Q."/>
            <person name="Hu M."/>
            <person name="Wang Y."/>
            <person name="Chen M."/>
            <person name="Xu Y."/>
            <person name="Jin H."/>
            <person name="Xiao X."/>
            <person name="Hu G."/>
            <person name="Bao F."/>
            <person name="Hu Y."/>
            <person name="Wan P."/>
            <person name="Li L."/>
            <person name="Deng X."/>
            <person name="Kuang T."/>
            <person name="Xiang C."/>
            <person name="Zhu J.K."/>
            <person name="Oliver M.J."/>
            <person name="He Y."/>
        </authorList>
    </citation>
    <scope>NUCLEOTIDE SEQUENCE [LARGE SCALE GENOMIC DNA]</scope>
    <source>
        <strain evidence="4">cv. XS01</strain>
    </source>
</reference>
<sequence length="613" mass="69646">MKIMKPNLAVAVTNGEPRYLEIIGSSKKSNSALLAQEKPLINSAMTSCPSSSRDDKRSADRYKRDDKRSDDRYNKEERYKRDEETDERAVERSKERSKDRSMRTRPERRPNRKDDRKVLMAEESTKSWEDTDSDAYSSSSSSSSDSEQEEVHCLMAYQASDDEVFDFSNIEFTREDLVQALNDMVHEYKSLSHTFEEIKAENASLKNSSEESSSDELEDTDSLKIELSKLKIENDLLRNEASELKAEVEKFTKEMSSWTQSARAFHKLQEIQKSVHDRTGLGFSSSESSEGETSTQSQPAYDKFNKMSFVKANVIYDCFESITFDDQNSPKLNDNGKAGIGFSKPENSKPSWLKNKLDKDKAKAGRKPFVEQQCLRQQQMFRSKGTSMFTSATSVRSNGTAIVYVSSKFFCLGGTDMLTSSLHVEQQRLLDRSDLIGDRSYGEVSHQSNRRLPPLKRSAAAARCRRKFVSGQLDEENPFVLISSALLVQPDEGVSDLVVDRIGDNLPQSTEKSRILVIPVGARHKCQQAGGRIQTTNKCLRQQQVFRSKERAMFTSAASSSVQGEQTCLCHHYMLNNNAYRLDTGIDRRYKRDWIQELIADTSSEFLQVKFAL</sequence>
<dbReference type="EMBL" id="KV014923">
    <property type="protein sequence ID" value="KZV21196.1"/>
    <property type="molecule type" value="Genomic_DNA"/>
</dbReference>